<dbReference type="Pfam" id="PF13578">
    <property type="entry name" value="Methyltransf_24"/>
    <property type="match status" value="1"/>
</dbReference>
<reference evidence="1 2" key="1">
    <citation type="submission" date="2018-10" db="EMBL/GenBank/DDBJ databases">
        <title>Isolation, diversity and antifungal activity of actinobacteria from wheat.</title>
        <authorList>
            <person name="Han C."/>
        </authorList>
    </citation>
    <scope>NUCLEOTIDE SEQUENCE [LARGE SCALE GENOMIC DNA]</scope>
    <source>
        <strain evidence="1 2">NEAU-YY56</strain>
    </source>
</reference>
<dbReference type="Gene3D" id="3.40.50.150">
    <property type="entry name" value="Vaccinia Virus protein VP39"/>
    <property type="match status" value="1"/>
</dbReference>
<protein>
    <submittedName>
        <fullName evidence="1">Class I SAM-dependent methyltransferase</fullName>
    </submittedName>
</protein>
<keyword evidence="1" id="KW-0489">Methyltransferase</keyword>
<keyword evidence="2" id="KW-1185">Reference proteome</keyword>
<sequence>MAERPADVLRGAYVGLWRSARRVADRSGALAALDARGAARPAGVAAQVRSMFAIHDAADLVALDVPWWTYGAAARVAAHLDALGGSARVLEYGSGASSVWLARRAAHVTSVEHEPGWAALVRDLARDAGVADRLDVREVPPRSTPEPLVPSGRRGEGGRDYAAYVRAIDDVPGELDLVVVDGRARAACLEAATRRLAPGGLVLLDDSQRPRYAAALASCGLDVHRIRGWVPSLPYPRESAVLTLPARA</sequence>
<dbReference type="SUPFAM" id="SSF53335">
    <property type="entry name" value="S-adenosyl-L-methionine-dependent methyltransferases"/>
    <property type="match status" value="1"/>
</dbReference>
<dbReference type="AlphaFoldDB" id="A0A3M2JN94"/>
<dbReference type="Proteomes" id="UP000269289">
    <property type="component" value="Unassembled WGS sequence"/>
</dbReference>
<evidence type="ECO:0000313" key="2">
    <source>
        <dbReference type="Proteomes" id="UP000269289"/>
    </source>
</evidence>
<name>A0A3M2JN94_9CELL</name>
<gene>
    <name evidence="1" type="ORF">EBM89_05170</name>
</gene>
<dbReference type="GO" id="GO:0008168">
    <property type="term" value="F:methyltransferase activity"/>
    <property type="evidence" value="ECO:0007669"/>
    <property type="project" value="UniProtKB-KW"/>
</dbReference>
<accession>A0A3M2JN94</accession>
<evidence type="ECO:0000313" key="1">
    <source>
        <dbReference type="EMBL" id="RMI13290.1"/>
    </source>
</evidence>
<comment type="caution">
    <text evidence="1">The sequence shown here is derived from an EMBL/GenBank/DDBJ whole genome shotgun (WGS) entry which is preliminary data.</text>
</comment>
<dbReference type="EMBL" id="RFFI01000018">
    <property type="protein sequence ID" value="RMI13290.1"/>
    <property type="molecule type" value="Genomic_DNA"/>
</dbReference>
<keyword evidence="1" id="KW-0808">Transferase</keyword>
<dbReference type="InterPro" id="IPR029063">
    <property type="entry name" value="SAM-dependent_MTases_sf"/>
</dbReference>
<dbReference type="GO" id="GO:0032259">
    <property type="term" value="P:methylation"/>
    <property type="evidence" value="ECO:0007669"/>
    <property type="project" value="UniProtKB-KW"/>
</dbReference>
<organism evidence="1 2">
    <name type="scientific">Cellulomonas triticagri</name>
    <dbReference type="NCBI Taxonomy" id="2483352"/>
    <lineage>
        <taxon>Bacteria</taxon>
        <taxon>Bacillati</taxon>
        <taxon>Actinomycetota</taxon>
        <taxon>Actinomycetes</taxon>
        <taxon>Micrococcales</taxon>
        <taxon>Cellulomonadaceae</taxon>
        <taxon>Cellulomonas</taxon>
    </lineage>
</organism>
<proteinExistence type="predicted"/>
<dbReference type="RefSeq" id="WP_122148393.1">
    <property type="nucleotide sequence ID" value="NZ_RFFI01000018.1"/>
</dbReference>
<dbReference type="OrthoDB" id="938855at2"/>